<accession>A0A1G8XD92</accession>
<organism evidence="2 3">
    <name type="scientific">Halovenus aranensis</name>
    <dbReference type="NCBI Taxonomy" id="890420"/>
    <lineage>
        <taxon>Archaea</taxon>
        <taxon>Methanobacteriati</taxon>
        <taxon>Methanobacteriota</taxon>
        <taxon>Stenosarchaea group</taxon>
        <taxon>Halobacteria</taxon>
        <taxon>Halobacteriales</taxon>
        <taxon>Haloarculaceae</taxon>
        <taxon>Halovenus</taxon>
    </lineage>
</organism>
<gene>
    <name evidence="2" type="ORF">SAMN05216226_1119</name>
</gene>
<evidence type="ECO:0000313" key="3">
    <source>
        <dbReference type="Proteomes" id="UP000198856"/>
    </source>
</evidence>
<sequence>MVVLSLFGASLVAVSLAIVWYSLRQLVVVPKVVRTAPVDPSSVIESGTDGAFVVCRGTTAPADKTVAGPFTGTRCLGFEFAVSERQPSGIGIPWGFAHLDDGVATLPFRLTGERGSLRVEPSPRRFSLDTASTVVTVGARETPPDRIASFVDGRDALSPVADWLATIPGMGTRQYVERRVESDEEYTVAGRIERQQGTPALTGSLVITDKSPTGFALARLKAAVLPLVVAVFLGGAGAVILTL</sequence>
<evidence type="ECO:0000256" key="1">
    <source>
        <dbReference type="SAM" id="Phobius"/>
    </source>
</evidence>
<feature type="transmembrane region" description="Helical" evidence="1">
    <location>
        <begin position="222"/>
        <end position="241"/>
    </location>
</feature>
<protein>
    <submittedName>
        <fullName evidence="2">Uncharacterized protein</fullName>
    </submittedName>
</protein>
<reference evidence="2 3" key="1">
    <citation type="submission" date="2016-10" db="EMBL/GenBank/DDBJ databases">
        <authorList>
            <person name="de Groot N.N."/>
        </authorList>
    </citation>
    <scope>NUCLEOTIDE SEQUENCE [LARGE SCALE GENOMIC DNA]</scope>
    <source>
        <strain evidence="2 3">IBRC-M10015</strain>
    </source>
</reference>
<keyword evidence="1" id="KW-1133">Transmembrane helix</keyword>
<dbReference type="RefSeq" id="WP_092703200.1">
    <property type="nucleotide sequence ID" value="NZ_FNFC01000011.1"/>
</dbReference>
<proteinExistence type="predicted"/>
<dbReference type="AlphaFoldDB" id="A0A1G8XD92"/>
<dbReference type="EMBL" id="FNFC01000011">
    <property type="protein sequence ID" value="SDJ88441.1"/>
    <property type="molecule type" value="Genomic_DNA"/>
</dbReference>
<keyword evidence="3" id="KW-1185">Reference proteome</keyword>
<dbReference type="Proteomes" id="UP000198856">
    <property type="component" value="Unassembled WGS sequence"/>
</dbReference>
<keyword evidence="1" id="KW-0812">Transmembrane</keyword>
<keyword evidence="1" id="KW-0472">Membrane</keyword>
<dbReference type="OrthoDB" id="170690at2157"/>
<name>A0A1G8XD92_9EURY</name>
<dbReference type="STRING" id="890420.SAMN05216226_1119"/>
<evidence type="ECO:0000313" key="2">
    <source>
        <dbReference type="EMBL" id="SDJ88441.1"/>
    </source>
</evidence>